<dbReference type="PANTHER" id="PTHR33144:SF50">
    <property type="entry name" value="OS03G0714750 PROTEIN"/>
    <property type="match status" value="1"/>
</dbReference>
<dbReference type="EMBL" id="JACTNZ010000004">
    <property type="protein sequence ID" value="KAG5553210.1"/>
    <property type="molecule type" value="Genomic_DNA"/>
</dbReference>
<feature type="region of interest" description="Disordered" evidence="1">
    <location>
        <begin position="65"/>
        <end position="98"/>
    </location>
</feature>
<proteinExistence type="predicted"/>
<dbReference type="Pfam" id="PF03004">
    <property type="entry name" value="Transposase_24"/>
    <property type="match status" value="1"/>
</dbReference>
<dbReference type="Proteomes" id="UP000823749">
    <property type="component" value="Chromosome 4"/>
</dbReference>
<gene>
    <name evidence="2" type="ORF">RHGRI_011166</name>
</gene>
<keyword evidence="3" id="KW-1185">Reference proteome</keyword>
<dbReference type="PANTHER" id="PTHR33144">
    <property type="entry name" value="OS10G0409366 PROTEIN-RELATED"/>
    <property type="match status" value="1"/>
</dbReference>
<sequence>MLCSFMPCSCKNKMANGKRNFIKPCSLATLKKTKYEMARDERMKENNARLKAAGIDRILADLRGSSLPNCTNEKRRGARNGVDDPDYMPPSIEDANDDESLDSLEHELQQIPSSGPTRSEVELQHDSTRVLERMTRSTPHLVVESQPSPPHNVEIQSEAAAVSSAVAPNRRGRGISRGLELQRLVENKGKLLVHIPPKYCAPVGTYASKLASKIGVEVRTQVQDLSVKSWKAVDEGIKAPLLQSLKDQFDFEGDPIDVNKAITSRCGRRLSDYTHRLYEKFKKLKATKGEAYARTHPPPQIAMEQWTRLIEKKWTNKDWLLRSEKNVKNRGINKTKHRCETKSLAVRVHEHALKNEGQLPKLPEFYKSTHYNDGTGEWIAPKCQTNYEEMVRVDAALNQEGVTPFTGEQMSVTVLKKRPGYVKGLGLRPSPSIRTTSESALKALGLRPSSSATTHEYVSCLKMKIESQNETIEKLLEANKHQQKINASMMEFLIEKGYTRHVGSAETSSND</sequence>
<evidence type="ECO:0000256" key="1">
    <source>
        <dbReference type="SAM" id="MobiDB-lite"/>
    </source>
</evidence>
<evidence type="ECO:0008006" key="4">
    <source>
        <dbReference type="Google" id="ProtNLM"/>
    </source>
</evidence>
<protein>
    <recommendedName>
        <fullName evidence="4">Transposase</fullName>
    </recommendedName>
</protein>
<accession>A0AAV6KKS3</accession>
<evidence type="ECO:0000313" key="2">
    <source>
        <dbReference type="EMBL" id="KAG5553210.1"/>
    </source>
</evidence>
<reference evidence="2" key="1">
    <citation type="submission" date="2020-08" db="EMBL/GenBank/DDBJ databases">
        <title>Plant Genome Project.</title>
        <authorList>
            <person name="Zhang R.-G."/>
        </authorList>
    </citation>
    <scope>NUCLEOTIDE SEQUENCE</scope>
    <source>
        <strain evidence="2">WSP0</strain>
        <tissue evidence="2">Leaf</tissue>
    </source>
</reference>
<dbReference type="AlphaFoldDB" id="A0AAV6KKS3"/>
<comment type="caution">
    <text evidence="2">The sequence shown here is derived from an EMBL/GenBank/DDBJ whole genome shotgun (WGS) entry which is preliminary data.</text>
</comment>
<name>A0AAV6KKS3_9ERIC</name>
<evidence type="ECO:0000313" key="3">
    <source>
        <dbReference type="Proteomes" id="UP000823749"/>
    </source>
</evidence>
<dbReference type="InterPro" id="IPR004252">
    <property type="entry name" value="Probable_transposase_24"/>
</dbReference>
<organism evidence="2 3">
    <name type="scientific">Rhododendron griersonianum</name>
    <dbReference type="NCBI Taxonomy" id="479676"/>
    <lineage>
        <taxon>Eukaryota</taxon>
        <taxon>Viridiplantae</taxon>
        <taxon>Streptophyta</taxon>
        <taxon>Embryophyta</taxon>
        <taxon>Tracheophyta</taxon>
        <taxon>Spermatophyta</taxon>
        <taxon>Magnoliopsida</taxon>
        <taxon>eudicotyledons</taxon>
        <taxon>Gunneridae</taxon>
        <taxon>Pentapetalae</taxon>
        <taxon>asterids</taxon>
        <taxon>Ericales</taxon>
        <taxon>Ericaceae</taxon>
        <taxon>Ericoideae</taxon>
        <taxon>Rhodoreae</taxon>
        <taxon>Rhododendron</taxon>
    </lineage>
</organism>